<dbReference type="InterPro" id="IPR036188">
    <property type="entry name" value="FAD/NAD-bd_sf"/>
</dbReference>
<evidence type="ECO:0000256" key="2">
    <source>
        <dbReference type="ARBA" id="ARBA00023033"/>
    </source>
</evidence>
<comment type="caution">
    <text evidence="5">The sequence shown here is derived from an EMBL/GenBank/DDBJ whole genome shotgun (WGS) entry which is preliminary data.</text>
</comment>
<feature type="region of interest" description="Disordered" evidence="3">
    <location>
        <begin position="367"/>
        <end position="394"/>
    </location>
</feature>
<reference evidence="5 6" key="2">
    <citation type="submission" date="2020-08" db="EMBL/GenBank/DDBJ databases">
        <title>The Agave Microbiome: Exploring the role of microbial communities in plant adaptations to desert environments.</title>
        <authorList>
            <person name="Partida-Martinez L.P."/>
        </authorList>
    </citation>
    <scope>NUCLEOTIDE SEQUENCE [LARGE SCALE GENOMIC DNA]</scope>
    <source>
        <strain evidence="5 6">AT2.17</strain>
    </source>
</reference>
<evidence type="ECO:0000256" key="3">
    <source>
        <dbReference type="SAM" id="MobiDB-lite"/>
    </source>
</evidence>
<dbReference type="InterPro" id="IPR050493">
    <property type="entry name" value="FAD-dep_Monooxygenase_BioMet"/>
</dbReference>
<dbReference type="PROSITE" id="PS51257">
    <property type="entry name" value="PROKAR_LIPOPROTEIN"/>
    <property type="match status" value="1"/>
</dbReference>
<keyword evidence="6" id="KW-1185">Reference proteome</keyword>
<reference evidence="5 6" key="1">
    <citation type="submission" date="2020-07" db="EMBL/GenBank/DDBJ databases">
        <authorList>
            <person name="Partida-Martinez L."/>
            <person name="Huntemann M."/>
            <person name="Clum A."/>
            <person name="Wang J."/>
            <person name="Palaniappan K."/>
            <person name="Ritter S."/>
            <person name="Chen I.-M."/>
            <person name="Stamatis D."/>
            <person name="Reddy T."/>
            <person name="O'Malley R."/>
            <person name="Daum C."/>
            <person name="Shapiro N."/>
            <person name="Ivanova N."/>
            <person name="Kyrpides N."/>
            <person name="Woyke T."/>
        </authorList>
    </citation>
    <scope>NUCLEOTIDE SEQUENCE [LARGE SCALE GENOMIC DNA]</scope>
    <source>
        <strain evidence="5 6">AT2.17</strain>
    </source>
</reference>
<dbReference type="GO" id="GO:0004497">
    <property type="term" value="F:monooxygenase activity"/>
    <property type="evidence" value="ECO:0007669"/>
    <property type="project" value="UniProtKB-KW"/>
</dbReference>
<evidence type="ECO:0000313" key="5">
    <source>
        <dbReference type="EMBL" id="NYE38119.1"/>
    </source>
</evidence>
<protein>
    <submittedName>
        <fullName evidence="5">2-polyprenyl-6-methoxyphenol hydroxylase-like FAD-dependent oxidoreductase</fullName>
    </submittedName>
</protein>
<name>A0A7Y9H562_9ACTN</name>
<keyword evidence="2" id="KW-0503">Monooxygenase</keyword>
<evidence type="ECO:0000259" key="4">
    <source>
        <dbReference type="Pfam" id="PF01494"/>
    </source>
</evidence>
<dbReference type="Proteomes" id="UP000549911">
    <property type="component" value="Unassembled WGS sequence"/>
</dbReference>
<feature type="compositionally biased region" description="Pro residues" evidence="3">
    <location>
        <begin position="385"/>
        <end position="394"/>
    </location>
</feature>
<dbReference type="EMBL" id="JACCBW010000003">
    <property type="protein sequence ID" value="NYE38119.1"/>
    <property type="molecule type" value="Genomic_DNA"/>
</dbReference>
<keyword evidence="1" id="KW-0560">Oxidoreductase</keyword>
<gene>
    <name evidence="5" type="ORF">F4692_003264</name>
</gene>
<feature type="domain" description="FAD-binding" evidence="4">
    <location>
        <begin position="2"/>
        <end position="304"/>
    </location>
</feature>
<dbReference type="PANTHER" id="PTHR13789">
    <property type="entry name" value="MONOOXYGENASE"/>
    <property type="match status" value="1"/>
</dbReference>
<dbReference type="AlphaFoldDB" id="A0A7Y9H562"/>
<dbReference type="PANTHER" id="PTHR13789:SF309">
    <property type="entry name" value="PUTATIVE (AFU_ORTHOLOGUE AFUA_6G14510)-RELATED"/>
    <property type="match status" value="1"/>
</dbReference>
<dbReference type="Gene3D" id="3.50.50.60">
    <property type="entry name" value="FAD/NAD(P)-binding domain"/>
    <property type="match status" value="1"/>
</dbReference>
<evidence type="ECO:0000256" key="1">
    <source>
        <dbReference type="ARBA" id="ARBA00023002"/>
    </source>
</evidence>
<sequence length="394" mass="41282">MKVAVVGAGIGGLAAACGLQRLGADVSVLERAVAPPASGSGLSVFGNGWAALDAVGVGDAARAVAGGQVRDLRAGQRRPDGSWLTTTPPGALRDLRILHRADLQQVLLDALAPGTARFGADVTEALPSGEVTTAAGASSERFDLVVAADGIRSRIRASWGRDPGTRYSGYSAWRGITREPVDLLGAAGETWGAGRRFGCAPLRDGRVYWFAVATMPATAVVQDEHAAVVDLVGDWHEPIGSLLACTDPAAVVRHPVSDLARPLPSFRRGRTVLLGDAAHAMTPDLGQGGNQAMEDAATLAALLGGLRGDLHGYAQPDPDRVDRALADYDRLRRRRTQPIARRARTVGRVAQARGRVTVPLRDAALRATPPSALDRAARVVQDWRPPAPGDPRVP</sequence>
<proteinExistence type="predicted"/>
<organism evidence="5 6">
    <name type="scientific">Nocardioides cavernae</name>
    <dbReference type="NCBI Taxonomy" id="1921566"/>
    <lineage>
        <taxon>Bacteria</taxon>
        <taxon>Bacillati</taxon>
        <taxon>Actinomycetota</taxon>
        <taxon>Actinomycetes</taxon>
        <taxon>Propionibacteriales</taxon>
        <taxon>Nocardioidaceae</taxon>
        <taxon>Nocardioides</taxon>
    </lineage>
</organism>
<dbReference type="InterPro" id="IPR002938">
    <property type="entry name" value="FAD-bd"/>
</dbReference>
<dbReference type="GO" id="GO:0071949">
    <property type="term" value="F:FAD binding"/>
    <property type="evidence" value="ECO:0007669"/>
    <property type="project" value="InterPro"/>
</dbReference>
<accession>A0A7Y9H562</accession>
<dbReference type="PRINTS" id="PR00420">
    <property type="entry name" value="RNGMNOXGNASE"/>
</dbReference>
<evidence type="ECO:0000313" key="6">
    <source>
        <dbReference type="Proteomes" id="UP000549911"/>
    </source>
</evidence>
<dbReference type="SUPFAM" id="SSF51905">
    <property type="entry name" value="FAD/NAD(P)-binding domain"/>
    <property type="match status" value="1"/>
</dbReference>
<dbReference type="RefSeq" id="WP_179620739.1">
    <property type="nucleotide sequence ID" value="NZ_JACCBW010000003.1"/>
</dbReference>
<dbReference type="Pfam" id="PF01494">
    <property type="entry name" value="FAD_binding_3"/>
    <property type="match status" value="1"/>
</dbReference>